<sequence length="353" mass="37861">MPVKSINAPDIAGHSHLAVWNAFMAQIRHPIALEAGAIMKVEPAAKPVAHLPLARVRIGHPIGKALFRLIEFPFADLTNSELQAADIDSLPEPLAEAVWAGVLTVMNGLLPQSSDIELAMADVGRSNDPVQADSIDEWFDLTIDQRNTGPIVLKAGLNRAWLISLLAARSLPNFQARGPLDESLLLSADMTLGRLSLSKSELAAIEPGDVVIMAATAPDCRNVRVANRLFTFSVSQDQSVCGGSFPLDGLRPASFKSEISRMSDPIEGELSADEQHSGGLTDLILAVDFDIGRIEVPMTTVASWTRGSVVEMEQQPLEDGIAVTLRVNGQAVGTGDLVRIDDRIGVRITQVMS</sequence>
<name>A0ABT8SYR4_9HYPH</name>
<keyword evidence="3" id="KW-1185">Reference proteome</keyword>
<gene>
    <name evidence="2" type="ORF">Q2T52_13940</name>
</gene>
<dbReference type="PANTHER" id="PTHR30034">
    <property type="entry name" value="FLAGELLAR MOTOR SWITCH PROTEIN FLIM"/>
    <property type="match status" value="1"/>
</dbReference>
<dbReference type="EMBL" id="JAUKWQ010000004">
    <property type="protein sequence ID" value="MDO1583188.1"/>
    <property type="molecule type" value="Genomic_DNA"/>
</dbReference>
<protein>
    <submittedName>
        <fullName evidence="2">FliM/FliN family flagellar motor switch protein</fullName>
    </submittedName>
</protein>
<dbReference type="RefSeq" id="WP_302077382.1">
    <property type="nucleotide sequence ID" value="NZ_JAUKWQ010000004.1"/>
</dbReference>
<dbReference type="PANTHER" id="PTHR30034:SF6">
    <property type="entry name" value="YOP PROTEINS TRANSLOCATION PROTEIN Q"/>
    <property type="match status" value="1"/>
</dbReference>
<dbReference type="Pfam" id="PF01052">
    <property type="entry name" value="FliMN_C"/>
    <property type="match status" value="1"/>
</dbReference>
<organism evidence="2 3">
    <name type="scientific">Rhizobium oryzicola</name>
    <dbReference type="NCBI Taxonomy" id="1232668"/>
    <lineage>
        <taxon>Bacteria</taxon>
        <taxon>Pseudomonadati</taxon>
        <taxon>Pseudomonadota</taxon>
        <taxon>Alphaproteobacteria</taxon>
        <taxon>Hyphomicrobiales</taxon>
        <taxon>Rhizobiaceae</taxon>
        <taxon>Rhizobium/Agrobacterium group</taxon>
        <taxon>Rhizobium</taxon>
    </lineage>
</organism>
<evidence type="ECO:0000313" key="2">
    <source>
        <dbReference type="EMBL" id="MDO1583188.1"/>
    </source>
</evidence>
<proteinExistence type="predicted"/>
<reference evidence="2" key="1">
    <citation type="journal article" date="2015" name="Int. J. Syst. Evol. Microbiol.">
        <title>Rhizobium oryzicola sp. nov., potential plant-growth-promoting endophytic bacteria isolated from rice roots.</title>
        <authorList>
            <person name="Zhang X.X."/>
            <person name="Gao J.S."/>
            <person name="Cao Y.H."/>
            <person name="Sheirdil R.A."/>
            <person name="Wang X.C."/>
            <person name="Zhang L."/>
        </authorList>
    </citation>
    <scope>NUCLEOTIDE SEQUENCE</scope>
    <source>
        <strain evidence="2">05753</strain>
    </source>
</reference>
<keyword evidence="2" id="KW-0969">Cilium</keyword>
<keyword evidence="2" id="KW-0966">Cell projection</keyword>
<evidence type="ECO:0000313" key="3">
    <source>
        <dbReference type="Proteomes" id="UP001169006"/>
    </source>
</evidence>
<comment type="caution">
    <text evidence="2">The sequence shown here is derived from an EMBL/GenBank/DDBJ whole genome shotgun (WGS) entry which is preliminary data.</text>
</comment>
<keyword evidence="2" id="KW-0282">Flagellum</keyword>
<evidence type="ECO:0000259" key="1">
    <source>
        <dbReference type="Pfam" id="PF01052"/>
    </source>
</evidence>
<accession>A0ABT8SYR4</accession>
<reference evidence="2" key="2">
    <citation type="submission" date="2023-07" db="EMBL/GenBank/DDBJ databases">
        <authorList>
            <person name="Sun H."/>
        </authorList>
    </citation>
    <scope>NUCLEOTIDE SEQUENCE</scope>
    <source>
        <strain evidence="2">05753</strain>
    </source>
</reference>
<dbReference type="Gene3D" id="2.30.330.10">
    <property type="entry name" value="SpoA-like"/>
    <property type="match status" value="1"/>
</dbReference>
<feature type="domain" description="Flagellar motor switch protein FliN-like C-terminal" evidence="1">
    <location>
        <begin position="285"/>
        <end position="352"/>
    </location>
</feature>
<dbReference type="Proteomes" id="UP001169006">
    <property type="component" value="Unassembled WGS sequence"/>
</dbReference>
<dbReference type="SUPFAM" id="SSF101801">
    <property type="entry name" value="Surface presentation of antigens (SPOA)"/>
    <property type="match status" value="1"/>
</dbReference>
<dbReference type="InterPro" id="IPR036429">
    <property type="entry name" value="SpoA-like_sf"/>
</dbReference>
<dbReference type="InterPro" id="IPR001543">
    <property type="entry name" value="FliN-like_C"/>
</dbReference>